<reference evidence="2 3" key="1">
    <citation type="submission" date="2021-05" db="EMBL/GenBank/DDBJ databases">
        <title>Direct Submission.</title>
        <authorList>
            <person name="Li K."/>
            <person name="Gao J."/>
        </authorList>
    </citation>
    <scope>NUCLEOTIDE SEQUENCE [LARGE SCALE GENOMIC DNA]</scope>
    <source>
        <strain evidence="2 3">Mg02</strain>
    </source>
</reference>
<dbReference type="Proteomes" id="UP000676079">
    <property type="component" value="Chromosome"/>
</dbReference>
<evidence type="ECO:0000313" key="2">
    <source>
        <dbReference type="EMBL" id="QUX22827.1"/>
    </source>
</evidence>
<dbReference type="RefSeq" id="WP_220564039.1">
    <property type="nucleotide sequence ID" value="NZ_CP074133.1"/>
</dbReference>
<sequence length="569" mass="61931">MFHQPGLPSDLPHPEVLWARVGAYASVCAGLGLTECVPGPAAVHFRLVLGSRFCLARVAGGGFLLVGQDPESAGERARTRPIDPFQGAPETLPWDWLAERPRPDFAYWWDGEWARAAYPDDWADDGLAATVGWCADLDDFTEWVVRAALDTADPADTVSARKAVADLAARARERTLDADALTGVLDHAARDDADPAAGLALARRLGLTGEREPEEMEPGGSRPTAAHPAIGGRSLMLLLGDAMRAARELPGRGDPVTALAADAEPDGRAEEALARAAALVRGHLLGDTDRRVLLYRAPHPHGLLHDDPVPVAADPGMHAVLERLRLDEGGADGRWLFARLTVTREGVTLERAYDHWPEWMPGPVDEDVRELGFAHPTGEPADVDGLRAEMARRAPSRRPSWADLLSDRAADDPPWPGPPDRPSVPPLRLPLARRVALLDDIADRMRCLARGLEWSRLRLTYRALAGYAGGTLTAARPDGDRDLPVDRDLRAALEVLRSATYVEERGAWFTVDIVVGPSSGWRVSYDRDGEPAFSLPPTAFDHALDLRYFPRSSVNVPLWLAERLRIAAS</sequence>
<name>A0ABX8BLD6_9ACTN</name>
<feature type="region of interest" description="Disordered" evidence="1">
    <location>
        <begin position="392"/>
        <end position="426"/>
    </location>
</feature>
<dbReference type="InterPro" id="IPR036170">
    <property type="entry name" value="YezG-like_sf"/>
</dbReference>
<organism evidence="2 3">
    <name type="scientific">Nocardiopsis changdeensis</name>
    <dbReference type="NCBI Taxonomy" id="2831969"/>
    <lineage>
        <taxon>Bacteria</taxon>
        <taxon>Bacillati</taxon>
        <taxon>Actinomycetota</taxon>
        <taxon>Actinomycetes</taxon>
        <taxon>Streptosporangiales</taxon>
        <taxon>Nocardiopsidaceae</taxon>
        <taxon>Nocardiopsis</taxon>
    </lineage>
</organism>
<evidence type="ECO:0008006" key="4">
    <source>
        <dbReference type="Google" id="ProtNLM"/>
    </source>
</evidence>
<keyword evidence="3" id="KW-1185">Reference proteome</keyword>
<protein>
    <recommendedName>
        <fullName evidence="4">DUF4303 domain-containing protein</fullName>
    </recommendedName>
</protein>
<feature type="region of interest" description="Disordered" evidence="1">
    <location>
        <begin position="208"/>
        <end position="227"/>
    </location>
</feature>
<evidence type="ECO:0000313" key="3">
    <source>
        <dbReference type="Proteomes" id="UP000676079"/>
    </source>
</evidence>
<gene>
    <name evidence="2" type="ORF">KGD84_31925</name>
</gene>
<feature type="compositionally biased region" description="Pro residues" evidence="1">
    <location>
        <begin position="413"/>
        <end position="426"/>
    </location>
</feature>
<proteinExistence type="predicted"/>
<dbReference type="EMBL" id="CP074133">
    <property type="protein sequence ID" value="QUX22827.1"/>
    <property type="molecule type" value="Genomic_DNA"/>
</dbReference>
<dbReference type="SUPFAM" id="SSF160424">
    <property type="entry name" value="BH3703-like"/>
    <property type="match status" value="1"/>
</dbReference>
<accession>A0ABX8BLD6</accession>
<evidence type="ECO:0000256" key="1">
    <source>
        <dbReference type="SAM" id="MobiDB-lite"/>
    </source>
</evidence>